<dbReference type="Pfam" id="PF00160">
    <property type="entry name" value="Pro_isomerase"/>
    <property type="match status" value="1"/>
</dbReference>
<dbReference type="SUPFAM" id="SSF50891">
    <property type="entry name" value="Cyclophilin-like"/>
    <property type="match status" value="1"/>
</dbReference>
<dbReference type="AlphaFoldDB" id="A0ABD2XJ48"/>
<comment type="catalytic activity">
    <reaction evidence="3">
        <text>[protein]-peptidylproline (omega=180) = [protein]-peptidylproline (omega=0)</text>
        <dbReference type="Rhea" id="RHEA:16237"/>
        <dbReference type="Rhea" id="RHEA-COMP:10747"/>
        <dbReference type="Rhea" id="RHEA-COMP:10748"/>
        <dbReference type="ChEBI" id="CHEBI:83833"/>
        <dbReference type="ChEBI" id="CHEBI:83834"/>
        <dbReference type="EC" id="5.2.1.8"/>
    </reaction>
</comment>
<dbReference type="InterPro" id="IPR029000">
    <property type="entry name" value="Cyclophilin-like_dom_sf"/>
</dbReference>
<dbReference type="CDD" id="cd00317">
    <property type="entry name" value="cyclophilin"/>
    <property type="match status" value="1"/>
</dbReference>
<organism evidence="5 6">
    <name type="scientific">Trichogramma kaykai</name>
    <dbReference type="NCBI Taxonomy" id="54128"/>
    <lineage>
        <taxon>Eukaryota</taxon>
        <taxon>Metazoa</taxon>
        <taxon>Ecdysozoa</taxon>
        <taxon>Arthropoda</taxon>
        <taxon>Hexapoda</taxon>
        <taxon>Insecta</taxon>
        <taxon>Pterygota</taxon>
        <taxon>Neoptera</taxon>
        <taxon>Endopterygota</taxon>
        <taxon>Hymenoptera</taxon>
        <taxon>Apocrita</taxon>
        <taxon>Proctotrupomorpha</taxon>
        <taxon>Chalcidoidea</taxon>
        <taxon>Trichogrammatidae</taxon>
        <taxon>Trichogramma</taxon>
    </lineage>
</organism>
<gene>
    <name evidence="5" type="ORF">TKK_002567</name>
</gene>
<dbReference type="PANTHER" id="PTHR45625">
    <property type="entry name" value="PEPTIDYL-PROLYL CIS-TRANS ISOMERASE-RELATED"/>
    <property type="match status" value="1"/>
</dbReference>
<dbReference type="PRINTS" id="PR00153">
    <property type="entry name" value="CSAPPISMRASE"/>
</dbReference>
<keyword evidence="6" id="KW-1185">Reference proteome</keyword>
<dbReference type="GO" id="GO:0003755">
    <property type="term" value="F:peptidyl-prolyl cis-trans isomerase activity"/>
    <property type="evidence" value="ECO:0007669"/>
    <property type="project" value="UniProtKB-UniRule"/>
</dbReference>
<evidence type="ECO:0000313" key="5">
    <source>
        <dbReference type="EMBL" id="KAL3404914.1"/>
    </source>
</evidence>
<name>A0ABD2XJ48_9HYME</name>
<comment type="function">
    <text evidence="3">PPIases accelerate the folding of proteins. It catalyzes the cis-trans isomerization of proline imidic peptide bonds in oligopeptides.</text>
</comment>
<dbReference type="EC" id="5.2.1.8" evidence="3"/>
<dbReference type="EMBL" id="JBJJXI010000022">
    <property type="protein sequence ID" value="KAL3404914.1"/>
    <property type="molecule type" value="Genomic_DNA"/>
</dbReference>
<dbReference type="PANTHER" id="PTHR45625:SF4">
    <property type="entry name" value="PEPTIDYLPROLYL ISOMERASE DOMAIN AND WD REPEAT-CONTAINING PROTEIN 1"/>
    <property type="match status" value="1"/>
</dbReference>
<comment type="caution">
    <text evidence="5">The sequence shown here is derived from an EMBL/GenBank/DDBJ whole genome shotgun (WGS) entry which is preliminary data.</text>
</comment>
<dbReference type="PIRSF" id="PIRSF001467">
    <property type="entry name" value="Peptidylpro_ismrse"/>
    <property type="match status" value="1"/>
</dbReference>
<protein>
    <recommendedName>
        <fullName evidence="3">Peptidyl-prolyl cis-trans isomerase</fullName>
        <shortName evidence="3">PPIase</shortName>
        <ecNumber evidence="3">5.2.1.8</ecNumber>
    </recommendedName>
</protein>
<sequence>MSEIGDDETIVQEQMANVRTSLGDIVIELYGDRAPRAVENFRSLARSGHYDGRGFHRVVPGLLIRTEGDPGSGVGESIRAGHLLEDESIAKEPIRHEAPYTAYTNGGQFFIGLRELAAEFDDRNVVFGRVVSGQEIVDAIGAKNPKVHRRDVKIIKVLVKSKFYKCL</sequence>
<evidence type="ECO:0000313" key="6">
    <source>
        <dbReference type="Proteomes" id="UP001627154"/>
    </source>
</evidence>
<dbReference type="InterPro" id="IPR044666">
    <property type="entry name" value="Cyclophilin_A-like"/>
</dbReference>
<dbReference type="Proteomes" id="UP001627154">
    <property type="component" value="Unassembled WGS sequence"/>
</dbReference>
<keyword evidence="1 3" id="KW-0697">Rotamase</keyword>
<reference evidence="5 6" key="1">
    <citation type="journal article" date="2024" name="bioRxiv">
        <title>A reference genome for Trichogramma kaykai: A tiny desert-dwelling parasitoid wasp with competing sex-ratio distorters.</title>
        <authorList>
            <person name="Culotta J."/>
            <person name="Lindsey A.R."/>
        </authorList>
    </citation>
    <scope>NUCLEOTIDE SEQUENCE [LARGE SCALE GENOMIC DNA]</scope>
    <source>
        <strain evidence="5 6">KSX58</strain>
    </source>
</reference>
<accession>A0ABD2XJ48</accession>
<evidence type="ECO:0000256" key="1">
    <source>
        <dbReference type="ARBA" id="ARBA00023110"/>
    </source>
</evidence>
<dbReference type="InterPro" id="IPR024936">
    <property type="entry name" value="Cyclophilin-type_PPIase"/>
</dbReference>
<comment type="similarity">
    <text evidence="3">Belongs to the cyclophilin-type PPIase family.</text>
</comment>
<dbReference type="InterPro" id="IPR002130">
    <property type="entry name" value="Cyclophilin-type_PPIase_dom"/>
</dbReference>
<evidence type="ECO:0000256" key="2">
    <source>
        <dbReference type="ARBA" id="ARBA00023235"/>
    </source>
</evidence>
<dbReference type="Gene3D" id="2.40.100.10">
    <property type="entry name" value="Cyclophilin-like"/>
    <property type="match status" value="1"/>
</dbReference>
<feature type="domain" description="PPIase cyclophilin-type" evidence="4">
    <location>
        <begin position="20"/>
        <end position="140"/>
    </location>
</feature>
<evidence type="ECO:0000256" key="3">
    <source>
        <dbReference type="RuleBase" id="RU363019"/>
    </source>
</evidence>
<proteinExistence type="inferred from homology"/>
<evidence type="ECO:0000259" key="4">
    <source>
        <dbReference type="PROSITE" id="PS50072"/>
    </source>
</evidence>
<dbReference type="PROSITE" id="PS50072">
    <property type="entry name" value="CSA_PPIASE_2"/>
    <property type="match status" value="1"/>
</dbReference>
<keyword evidence="2 3" id="KW-0413">Isomerase</keyword>